<dbReference type="InterPro" id="IPR036236">
    <property type="entry name" value="Znf_C2H2_sf"/>
</dbReference>
<dbReference type="SUPFAM" id="SSF57667">
    <property type="entry name" value="beta-beta-alpha zinc fingers"/>
    <property type="match status" value="1"/>
</dbReference>
<protein>
    <recommendedName>
        <fullName evidence="1">C2H2-type domain-containing protein</fullName>
    </recommendedName>
</protein>
<proteinExistence type="predicted"/>
<dbReference type="AlphaFoldDB" id="A0A653C4D8"/>
<organism evidence="2 3">
    <name type="scientific">Callosobruchus maculatus</name>
    <name type="common">Southern cowpea weevil</name>
    <name type="synonym">Pulse bruchid</name>
    <dbReference type="NCBI Taxonomy" id="64391"/>
    <lineage>
        <taxon>Eukaryota</taxon>
        <taxon>Metazoa</taxon>
        <taxon>Ecdysozoa</taxon>
        <taxon>Arthropoda</taxon>
        <taxon>Hexapoda</taxon>
        <taxon>Insecta</taxon>
        <taxon>Pterygota</taxon>
        <taxon>Neoptera</taxon>
        <taxon>Endopterygota</taxon>
        <taxon>Coleoptera</taxon>
        <taxon>Polyphaga</taxon>
        <taxon>Cucujiformia</taxon>
        <taxon>Chrysomeloidea</taxon>
        <taxon>Chrysomelidae</taxon>
        <taxon>Bruchinae</taxon>
        <taxon>Bruchini</taxon>
        <taxon>Callosobruchus</taxon>
    </lineage>
</organism>
<reference evidence="2 3" key="1">
    <citation type="submission" date="2019-01" db="EMBL/GenBank/DDBJ databases">
        <authorList>
            <person name="Sayadi A."/>
        </authorList>
    </citation>
    <scope>NUCLEOTIDE SEQUENCE [LARGE SCALE GENOMIC DNA]</scope>
</reference>
<sequence>MDVRGATRFSCMSCSFSSENITSLEEHMLEEHKKIRCARYKCSSCNYSAKSSKLLTTHCLVVHSIPTFYKCPLCSYETKRKNDMPKHMLGHYKDGMHNK</sequence>
<dbReference type="Gene3D" id="3.30.160.60">
    <property type="entry name" value="Classic Zinc Finger"/>
    <property type="match status" value="1"/>
</dbReference>
<keyword evidence="3" id="KW-1185">Reference proteome</keyword>
<gene>
    <name evidence="2" type="ORF">CALMAC_LOCUS5898</name>
</gene>
<feature type="domain" description="C2H2-type" evidence="1">
    <location>
        <begin position="9"/>
        <end position="32"/>
    </location>
</feature>
<dbReference type="Proteomes" id="UP000410492">
    <property type="component" value="Unassembled WGS sequence"/>
</dbReference>
<evidence type="ECO:0000313" key="2">
    <source>
        <dbReference type="EMBL" id="VEN42398.1"/>
    </source>
</evidence>
<feature type="domain" description="C2H2-type" evidence="1">
    <location>
        <begin position="69"/>
        <end position="91"/>
    </location>
</feature>
<evidence type="ECO:0000259" key="1">
    <source>
        <dbReference type="SMART" id="SM00355"/>
    </source>
</evidence>
<feature type="domain" description="C2H2-type" evidence="1">
    <location>
        <begin position="40"/>
        <end position="63"/>
    </location>
</feature>
<dbReference type="SMART" id="SM00355">
    <property type="entry name" value="ZnF_C2H2"/>
    <property type="match status" value="3"/>
</dbReference>
<dbReference type="Pfam" id="PF13909">
    <property type="entry name" value="zf-H2C2_5"/>
    <property type="match status" value="1"/>
</dbReference>
<dbReference type="InterPro" id="IPR013087">
    <property type="entry name" value="Znf_C2H2_type"/>
</dbReference>
<dbReference type="OrthoDB" id="6690766at2759"/>
<evidence type="ECO:0000313" key="3">
    <source>
        <dbReference type="Proteomes" id="UP000410492"/>
    </source>
</evidence>
<dbReference type="EMBL" id="CAACVG010006898">
    <property type="protein sequence ID" value="VEN42398.1"/>
    <property type="molecule type" value="Genomic_DNA"/>
</dbReference>
<accession>A0A653C4D8</accession>
<name>A0A653C4D8_CALMS</name>